<dbReference type="Pfam" id="PF03016">
    <property type="entry name" value="Exostosin_GT47"/>
    <property type="match status" value="1"/>
</dbReference>
<name>A0A6U0UFI3_9STRA</name>
<dbReference type="InterPro" id="IPR040911">
    <property type="entry name" value="Exostosin_GT47"/>
</dbReference>
<comment type="similarity">
    <text evidence="1">Belongs to the glycosyltransferase 47 family.</text>
</comment>
<dbReference type="PANTHER" id="PTHR11062:SF117">
    <property type="entry name" value="XYLOGLUCAN-SPECIFIC GALACTURONOSYLTRANSFERASE 1"/>
    <property type="match status" value="1"/>
</dbReference>
<keyword evidence="2" id="KW-0732">Signal</keyword>
<feature type="chain" id="PRO_5035585229" description="Exostosin GT47 domain-containing protein" evidence="2">
    <location>
        <begin position="22"/>
        <end position="470"/>
    </location>
</feature>
<dbReference type="AlphaFoldDB" id="A0A6U0UFI3"/>
<evidence type="ECO:0000259" key="3">
    <source>
        <dbReference type="Pfam" id="PF03016"/>
    </source>
</evidence>
<feature type="domain" description="Exostosin GT47" evidence="3">
    <location>
        <begin position="27"/>
        <end position="348"/>
    </location>
</feature>
<dbReference type="EMBL" id="HBEA01008536">
    <property type="protein sequence ID" value="CAD8257085.1"/>
    <property type="molecule type" value="Transcribed_RNA"/>
</dbReference>
<dbReference type="GO" id="GO:0016757">
    <property type="term" value="F:glycosyltransferase activity"/>
    <property type="evidence" value="ECO:0007669"/>
    <property type="project" value="InterPro"/>
</dbReference>
<evidence type="ECO:0000256" key="2">
    <source>
        <dbReference type="SAM" id="SignalP"/>
    </source>
</evidence>
<evidence type="ECO:0000256" key="1">
    <source>
        <dbReference type="ARBA" id="ARBA00010271"/>
    </source>
</evidence>
<sequence length="470" mass="53612">MSRGLSCGVLVALLAITSGDAQSEELCGGFSVFVYDLPPVPFVNPERRAFELLDRRLNISLLRFEQESLGRTVPFFFGLPCDERFNHTSKDYEAEDKCVAERFGGMGRLRSMGNSSMIPGSVVTYDTMPYSLPWLALRHLLNHCAAEAAEAATLFVVPLPLTEMLRLSRMKSVEHSWLQQHLMRVQTSVFEQQYWSRNGGKDHLVVVPSVLNDLSPQWARIGFDQHSWAPATLVAVQTTKKEGFAVPYPTIFHPRSDQEVDQWMAFVTKLPRHRAGVFVGEWRGRRQRFLELCDRNADVCKWRHVEDRFVGPLEEYGKFAFSLQPAGETSTRRGFFESLLMGTIPIVFRRGEDTCKEACPTVTIDGGRRKNTYDEVYAKFFGGGNVNWLSDVSLVAHDEKEAMKYLRETPEGRINKIRTNIIRMIPRILYWDTTYVWSQDAVGWKKHGPKNAVSTLLQRLRDEMASEKSG</sequence>
<evidence type="ECO:0000313" key="4">
    <source>
        <dbReference type="EMBL" id="CAD8257078.1"/>
    </source>
</evidence>
<gene>
    <name evidence="4" type="ORF">PPYR1160_LOCUS6570</name>
    <name evidence="5" type="ORF">PPYR1160_LOCUS6577</name>
</gene>
<dbReference type="InterPro" id="IPR004263">
    <property type="entry name" value="Exostosin"/>
</dbReference>
<protein>
    <recommendedName>
        <fullName evidence="3">Exostosin GT47 domain-containing protein</fullName>
    </recommendedName>
</protein>
<organism evidence="5">
    <name type="scientific">Pinguiococcus pyrenoidosus</name>
    <dbReference type="NCBI Taxonomy" id="172671"/>
    <lineage>
        <taxon>Eukaryota</taxon>
        <taxon>Sar</taxon>
        <taxon>Stramenopiles</taxon>
        <taxon>Ochrophyta</taxon>
        <taxon>Pinguiophyceae</taxon>
        <taxon>Pinguiochrysidales</taxon>
        <taxon>Pinguiochrysidaceae</taxon>
        <taxon>Pinguiococcus</taxon>
    </lineage>
</organism>
<proteinExistence type="inferred from homology"/>
<reference evidence="5" key="1">
    <citation type="submission" date="2021-01" db="EMBL/GenBank/DDBJ databases">
        <authorList>
            <person name="Corre E."/>
            <person name="Pelletier E."/>
            <person name="Niang G."/>
            <person name="Scheremetjew M."/>
            <person name="Finn R."/>
            <person name="Kale V."/>
            <person name="Holt S."/>
            <person name="Cochrane G."/>
            <person name="Meng A."/>
            <person name="Brown T."/>
            <person name="Cohen L."/>
        </authorList>
    </citation>
    <scope>NUCLEOTIDE SEQUENCE</scope>
    <source>
        <strain evidence="5">CCMP2078</strain>
    </source>
</reference>
<accession>A0A6U0UFI3</accession>
<dbReference type="EMBL" id="HBEA01008525">
    <property type="protein sequence ID" value="CAD8257078.1"/>
    <property type="molecule type" value="Transcribed_RNA"/>
</dbReference>
<evidence type="ECO:0000313" key="5">
    <source>
        <dbReference type="EMBL" id="CAD8257085.1"/>
    </source>
</evidence>
<dbReference type="PANTHER" id="PTHR11062">
    <property type="entry name" value="EXOSTOSIN HEPARAN SULFATE GLYCOSYLTRANSFERASE -RELATED"/>
    <property type="match status" value="1"/>
</dbReference>
<feature type="signal peptide" evidence="2">
    <location>
        <begin position="1"/>
        <end position="21"/>
    </location>
</feature>